<name>A0AAV7P7N2_PLEWA</name>
<proteinExistence type="predicted"/>
<dbReference type="AlphaFoldDB" id="A0AAV7P7N2"/>
<evidence type="ECO:0000313" key="3">
    <source>
        <dbReference type="Proteomes" id="UP001066276"/>
    </source>
</evidence>
<feature type="region of interest" description="Disordered" evidence="1">
    <location>
        <begin position="1"/>
        <end position="83"/>
    </location>
</feature>
<sequence length="83" mass="8564">MHRRGRDRQRPSKEGYLACHRQGGADPGGLWQAEHPLSQTVGGPDTLGMEDGGGPAGDGVPTRKGCPSNPDPPNDPHTGGGLS</sequence>
<evidence type="ECO:0000256" key="1">
    <source>
        <dbReference type="SAM" id="MobiDB-lite"/>
    </source>
</evidence>
<evidence type="ECO:0000313" key="2">
    <source>
        <dbReference type="EMBL" id="KAJ1123749.1"/>
    </source>
</evidence>
<keyword evidence="3" id="KW-1185">Reference proteome</keyword>
<accession>A0AAV7P7N2</accession>
<protein>
    <submittedName>
        <fullName evidence="2">Uncharacterized protein</fullName>
    </submittedName>
</protein>
<dbReference type="EMBL" id="JANPWB010000011">
    <property type="protein sequence ID" value="KAJ1123749.1"/>
    <property type="molecule type" value="Genomic_DNA"/>
</dbReference>
<dbReference type="Proteomes" id="UP001066276">
    <property type="component" value="Chromosome 7"/>
</dbReference>
<organism evidence="2 3">
    <name type="scientific">Pleurodeles waltl</name>
    <name type="common">Iberian ribbed newt</name>
    <dbReference type="NCBI Taxonomy" id="8319"/>
    <lineage>
        <taxon>Eukaryota</taxon>
        <taxon>Metazoa</taxon>
        <taxon>Chordata</taxon>
        <taxon>Craniata</taxon>
        <taxon>Vertebrata</taxon>
        <taxon>Euteleostomi</taxon>
        <taxon>Amphibia</taxon>
        <taxon>Batrachia</taxon>
        <taxon>Caudata</taxon>
        <taxon>Salamandroidea</taxon>
        <taxon>Salamandridae</taxon>
        <taxon>Pleurodelinae</taxon>
        <taxon>Pleurodeles</taxon>
    </lineage>
</organism>
<comment type="caution">
    <text evidence="2">The sequence shown here is derived from an EMBL/GenBank/DDBJ whole genome shotgun (WGS) entry which is preliminary data.</text>
</comment>
<gene>
    <name evidence="2" type="ORF">NDU88_002216</name>
</gene>
<reference evidence="2" key="1">
    <citation type="journal article" date="2022" name="bioRxiv">
        <title>Sequencing and chromosome-scale assembly of the giantPleurodeles waltlgenome.</title>
        <authorList>
            <person name="Brown T."/>
            <person name="Elewa A."/>
            <person name="Iarovenko S."/>
            <person name="Subramanian E."/>
            <person name="Araus A.J."/>
            <person name="Petzold A."/>
            <person name="Susuki M."/>
            <person name="Suzuki K.-i.T."/>
            <person name="Hayashi T."/>
            <person name="Toyoda A."/>
            <person name="Oliveira C."/>
            <person name="Osipova E."/>
            <person name="Leigh N.D."/>
            <person name="Simon A."/>
            <person name="Yun M.H."/>
        </authorList>
    </citation>
    <scope>NUCLEOTIDE SEQUENCE</scope>
    <source>
        <strain evidence="2">20211129_DDA</strain>
        <tissue evidence="2">Liver</tissue>
    </source>
</reference>